<sequence length="44" mass="5082">MDLFRGTKVVPRLYTPFTYCKGLFLFFIERAKVRGGLIRGGNNE</sequence>
<name>C0BDN1_9FIRM</name>
<reference evidence="1 2" key="2">
    <citation type="submission" date="2009-03" db="EMBL/GenBank/DDBJ databases">
        <title>Draft genome sequence of Coprococcus comes (ATCC 27758).</title>
        <authorList>
            <person name="Sudarsanam P."/>
            <person name="Ley R."/>
            <person name="Guruge J."/>
            <person name="Turnbaugh P.J."/>
            <person name="Mahowald M."/>
            <person name="Liep D."/>
            <person name="Gordon J."/>
        </authorList>
    </citation>
    <scope>NUCLEOTIDE SEQUENCE [LARGE SCALE GENOMIC DNA]</scope>
    <source>
        <strain evidence="1 2">ATCC 27758</strain>
    </source>
</reference>
<proteinExistence type="predicted"/>
<gene>
    <name evidence="1" type="ORF">COPCOM_03285</name>
</gene>
<dbReference type="Proteomes" id="UP000003793">
    <property type="component" value="Unassembled WGS sequence"/>
</dbReference>
<accession>C0BDN1</accession>
<dbReference type="EMBL" id="ABVR01000043">
    <property type="protein sequence ID" value="EEG88577.1"/>
    <property type="molecule type" value="Genomic_DNA"/>
</dbReference>
<protein>
    <submittedName>
        <fullName evidence="1">Uncharacterized protein</fullName>
    </submittedName>
</protein>
<organism evidence="1 2">
    <name type="scientific">Coprococcus comes ATCC 27758</name>
    <dbReference type="NCBI Taxonomy" id="470146"/>
    <lineage>
        <taxon>Bacteria</taxon>
        <taxon>Bacillati</taxon>
        <taxon>Bacillota</taxon>
        <taxon>Clostridia</taxon>
        <taxon>Lachnospirales</taxon>
        <taxon>Lachnospiraceae</taxon>
        <taxon>Coprococcus</taxon>
    </lineage>
</organism>
<dbReference type="AlphaFoldDB" id="C0BDN1"/>
<reference evidence="1 2" key="1">
    <citation type="submission" date="2009-02" db="EMBL/GenBank/DDBJ databases">
        <authorList>
            <person name="Fulton L."/>
            <person name="Clifton S."/>
            <person name="Fulton B."/>
            <person name="Xu J."/>
            <person name="Minx P."/>
            <person name="Pepin K.H."/>
            <person name="Johnson M."/>
            <person name="Bhonagiri V."/>
            <person name="Nash W.E."/>
            <person name="Mardis E.R."/>
            <person name="Wilson R.K."/>
        </authorList>
    </citation>
    <scope>NUCLEOTIDE SEQUENCE [LARGE SCALE GENOMIC DNA]</scope>
    <source>
        <strain evidence="1 2">ATCC 27758</strain>
    </source>
</reference>
<dbReference type="HOGENOM" id="CLU_3214926_0_0_9"/>
<evidence type="ECO:0000313" key="2">
    <source>
        <dbReference type="Proteomes" id="UP000003793"/>
    </source>
</evidence>
<evidence type="ECO:0000313" key="1">
    <source>
        <dbReference type="EMBL" id="EEG88577.1"/>
    </source>
</evidence>
<comment type="caution">
    <text evidence="1">The sequence shown here is derived from an EMBL/GenBank/DDBJ whole genome shotgun (WGS) entry which is preliminary data.</text>
</comment>